<gene>
    <name evidence="1" type="ordered locus">AM1_0381</name>
</gene>
<name>B0C9Z8_ACAM1</name>
<dbReference type="STRING" id="329726.AM1_0381"/>
<protein>
    <submittedName>
        <fullName evidence="1">Uncharacterized protein</fullName>
    </submittedName>
</protein>
<dbReference type="AlphaFoldDB" id="B0C9Z8"/>
<dbReference type="Proteomes" id="UP000000268">
    <property type="component" value="Chromosome"/>
</dbReference>
<dbReference type="HOGENOM" id="CLU_3283096_0_0_3"/>
<proteinExistence type="predicted"/>
<evidence type="ECO:0000313" key="1">
    <source>
        <dbReference type="EMBL" id="ABW25438.1"/>
    </source>
</evidence>
<dbReference type="KEGG" id="amr:AM1_0381"/>
<accession>B0C9Z8</accession>
<sequence length="40" mass="4719">MRGYQDSGFGVDFSWDIPLLEDYQYFVLNKASNNSPHLFF</sequence>
<reference evidence="1 2" key="1">
    <citation type="journal article" date="2008" name="Proc. Natl. Acad. Sci. U.S.A.">
        <title>Niche adaptation and genome expansion in the chlorophyll d-producing cyanobacterium Acaryochloris marina.</title>
        <authorList>
            <person name="Swingley W.D."/>
            <person name="Chen M."/>
            <person name="Cheung P.C."/>
            <person name="Conrad A.L."/>
            <person name="Dejesa L.C."/>
            <person name="Hao J."/>
            <person name="Honchak B.M."/>
            <person name="Karbach L.E."/>
            <person name="Kurdoglu A."/>
            <person name="Lahiri S."/>
            <person name="Mastrian S.D."/>
            <person name="Miyashita H."/>
            <person name="Page L."/>
            <person name="Ramakrishna P."/>
            <person name="Satoh S."/>
            <person name="Sattley W.M."/>
            <person name="Shimada Y."/>
            <person name="Taylor H.L."/>
            <person name="Tomo T."/>
            <person name="Tsuchiya T."/>
            <person name="Wang Z.T."/>
            <person name="Raymond J."/>
            <person name="Mimuro M."/>
            <person name="Blankenship R.E."/>
            <person name="Touchman J.W."/>
        </authorList>
    </citation>
    <scope>NUCLEOTIDE SEQUENCE [LARGE SCALE GENOMIC DNA]</scope>
    <source>
        <strain evidence="2">MBIC 11017</strain>
    </source>
</reference>
<dbReference type="EMBL" id="CP000828">
    <property type="protein sequence ID" value="ABW25438.1"/>
    <property type="molecule type" value="Genomic_DNA"/>
</dbReference>
<evidence type="ECO:0000313" key="2">
    <source>
        <dbReference type="Proteomes" id="UP000000268"/>
    </source>
</evidence>
<organism evidence="1 2">
    <name type="scientific">Acaryochloris marina (strain MBIC 11017)</name>
    <dbReference type="NCBI Taxonomy" id="329726"/>
    <lineage>
        <taxon>Bacteria</taxon>
        <taxon>Bacillati</taxon>
        <taxon>Cyanobacteriota</taxon>
        <taxon>Cyanophyceae</taxon>
        <taxon>Acaryochloridales</taxon>
        <taxon>Acaryochloridaceae</taxon>
        <taxon>Acaryochloris</taxon>
    </lineage>
</organism>
<keyword evidence="2" id="KW-1185">Reference proteome</keyword>